<feature type="transmembrane region" description="Helical" evidence="1">
    <location>
        <begin position="49"/>
        <end position="67"/>
    </location>
</feature>
<dbReference type="Proteomes" id="UP000192610">
    <property type="component" value="Unassembled WGS sequence"/>
</dbReference>
<comment type="caution">
    <text evidence="2">The sequence shown here is derived from an EMBL/GenBank/DDBJ whole genome shotgun (WGS) entry which is preliminary data.</text>
</comment>
<keyword evidence="1" id="KW-1133">Transmembrane helix</keyword>
<evidence type="ECO:0000256" key="1">
    <source>
        <dbReference type="SAM" id="Phobius"/>
    </source>
</evidence>
<accession>A0A1V9EYX7</accession>
<feature type="transmembrane region" description="Helical" evidence="1">
    <location>
        <begin position="12"/>
        <end position="29"/>
    </location>
</feature>
<sequence>MKMDFHKAFKPDLRLLIGSLVTTTGTYVLTALHHAYGAWLYKTPWRLHILFHGLIILLITGAFLFLYEWLKKKVFLFLYLVTAGLFFGGLIGLYEGLYNHLLKNILYFGGLSPTSMRWFYPASLYELPNDWLFEITGALQAFIGALQLYYTVKLFRDINLASPPKSIISFNNRHQETDHAAE</sequence>
<dbReference type="EMBL" id="LVXG01000011">
    <property type="protein sequence ID" value="OQP51373.1"/>
    <property type="molecule type" value="Genomic_DNA"/>
</dbReference>
<name>A0A1V9EYX7_9BACT</name>
<dbReference type="AlphaFoldDB" id="A0A1V9EYX7"/>
<feature type="transmembrane region" description="Helical" evidence="1">
    <location>
        <begin position="74"/>
        <end position="94"/>
    </location>
</feature>
<keyword evidence="3" id="KW-1185">Reference proteome</keyword>
<protein>
    <submittedName>
        <fullName evidence="2">Uncharacterized protein</fullName>
    </submittedName>
</protein>
<evidence type="ECO:0000313" key="3">
    <source>
        <dbReference type="Proteomes" id="UP000192610"/>
    </source>
</evidence>
<organism evidence="2 3">
    <name type="scientific">Niastella yeongjuensis</name>
    <dbReference type="NCBI Taxonomy" id="354355"/>
    <lineage>
        <taxon>Bacteria</taxon>
        <taxon>Pseudomonadati</taxon>
        <taxon>Bacteroidota</taxon>
        <taxon>Chitinophagia</taxon>
        <taxon>Chitinophagales</taxon>
        <taxon>Chitinophagaceae</taxon>
        <taxon>Niastella</taxon>
    </lineage>
</organism>
<proteinExistence type="predicted"/>
<gene>
    <name evidence="2" type="ORF">A4H97_27760</name>
</gene>
<evidence type="ECO:0000313" key="2">
    <source>
        <dbReference type="EMBL" id="OQP51373.1"/>
    </source>
</evidence>
<reference evidence="3" key="1">
    <citation type="submission" date="2016-04" db="EMBL/GenBank/DDBJ databases">
        <authorList>
            <person name="Chen L."/>
            <person name="Zhuang W."/>
            <person name="Wang G."/>
        </authorList>
    </citation>
    <scope>NUCLEOTIDE SEQUENCE [LARGE SCALE GENOMIC DNA]</scope>
    <source>
        <strain evidence="3">17621</strain>
    </source>
</reference>
<keyword evidence="1" id="KW-0472">Membrane</keyword>
<keyword evidence="1" id="KW-0812">Transmembrane</keyword>
<feature type="transmembrane region" description="Helical" evidence="1">
    <location>
        <begin position="131"/>
        <end position="150"/>
    </location>
</feature>